<keyword evidence="5" id="KW-0175">Coiled coil</keyword>
<keyword evidence="13" id="KW-1185">Reference proteome</keyword>
<dbReference type="Proteomes" id="UP000242188">
    <property type="component" value="Unassembled WGS sequence"/>
</dbReference>
<comment type="similarity">
    <text evidence="2 11">Belongs to the Mediator complex subunit 9 family.</text>
</comment>
<keyword evidence="6 11" id="KW-0010">Activator</keyword>
<accession>A0A210QSW8</accession>
<evidence type="ECO:0000256" key="10">
    <source>
        <dbReference type="ARBA" id="ARBA00031260"/>
    </source>
</evidence>
<dbReference type="SUPFAM" id="SSF140718">
    <property type="entry name" value="Mediator hinge subcomplex-like"/>
    <property type="match status" value="1"/>
</dbReference>
<protein>
    <recommendedName>
        <fullName evidence="3 11">Mediator of RNA polymerase II transcription subunit 9</fullName>
    </recommendedName>
    <alternativeName>
        <fullName evidence="10 11">Mediator complex subunit 9</fullName>
    </alternativeName>
</protein>
<dbReference type="AlphaFoldDB" id="A0A210QSW8"/>
<keyword evidence="7 11" id="KW-0804">Transcription</keyword>
<evidence type="ECO:0000256" key="4">
    <source>
        <dbReference type="ARBA" id="ARBA00023015"/>
    </source>
</evidence>
<gene>
    <name evidence="11" type="primary">MED9</name>
    <name evidence="12" type="ORF">KP79_PYT05619</name>
</gene>
<dbReference type="PANTHER" id="PTHR20844">
    <property type="entry name" value="MEDIATOR OF RNA POLYMERASE II TRANSCRIPTION, SUBUNIT 9"/>
    <property type="match status" value="1"/>
</dbReference>
<dbReference type="GO" id="GO:0006357">
    <property type="term" value="P:regulation of transcription by RNA polymerase II"/>
    <property type="evidence" value="ECO:0007669"/>
    <property type="project" value="InterPro"/>
</dbReference>
<evidence type="ECO:0000256" key="2">
    <source>
        <dbReference type="ARBA" id="ARBA00008089"/>
    </source>
</evidence>
<evidence type="ECO:0000256" key="9">
    <source>
        <dbReference type="ARBA" id="ARBA00025687"/>
    </source>
</evidence>
<evidence type="ECO:0000256" key="5">
    <source>
        <dbReference type="ARBA" id="ARBA00023054"/>
    </source>
</evidence>
<organism evidence="12 13">
    <name type="scientific">Mizuhopecten yessoensis</name>
    <name type="common">Japanese scallop</name>
    <name type="synonym">Patinopecten yessoensis</name>
    <dbReference type="NCBI Taxonomy" id="6573"/>
    <lineage>
        <taxon>Eukaryota</taxon>
        <taxon>Metazoa</taxon>
        <taxon>Spiralia</taxon>
        <taxon>Lophotrochozoa</taxon>
        <taxon>Mollusca</taxon>
        <taxon>Bivalvia</taxon>
        <taxon>Autobranchia</taxon>
        <taxon>Pteriomorphia</taxon>
        <taxon>Pectinida</taxon>
        <taxon>Pectinoidea</taxon>
        <taxon>Pectinidae</taxon>
        <taxon>Mizuhopecten</taxon>
    </lineage>
</organism>
<dbReference type="GO" id="GO:0016592">
    <property type="term" value="C:mediator complex"/>
    <property type="evidence" value="ECO:0007669"/>
    <property type="project" value="InterPro"/>
</dbReference>
<name>A0A210QSW8_MIZYE</name>
<dbReference type="InterPro" id="IPR039242">
    <property type="entry name" value="MED9_metazoa"/>
</dbReference>
<dbReference type="STRING" id="6573.A0A210QSW8"/>
<evidence type="ECO:0000256" key="3">
    <source>
        <dbReference type="ARBA" id="ARBA00020636"/>
    </source>
</evidence>
<reference evidence="12 13" key="1">
    <citation type="journal article" date="2017" name="Nat. Ecol. Evol.">
        <title>Scallop genome provides insights into evolution of bilaterian karyotype and development.</title>
        <authorList>
            <person name="Wang S."/>
            <person name="Zhang J."/>
            <person name="Jiao W."/>
            <person name="Li J."/>
            <person name="Xun X."/>
            <person name="Sun Y."/>
            <person name="Guo X."/>
            <person name="Huan P."/>
            <person name="Dong B."/>
            <person name="Zhang L."/>
            <person name="Hu X."/>
            <person name="Sun X."/>
            <person name="Wang J."/>
            <person name="Zhao C."/>
            <person name="Wang Y."/>
            <person name="Wang D."/>
            <person name="Huang X."/>
            <person name="Wang R."/>
            <person name="Lv J."/>
            <person name="Li Y."/>
            <person name="Zhang Z."/>
            <person name="Liu B."/>
            <person name="Lu W."/>
            <person name="Hui Y."/>
            <person name="Liang J."/>
            <person name="Zhou Z."/>
            <person name="Hou R."/>
            <person name="Li X."/>
            <person name="Liu Y."/>
            <person name="Li H."/>
            <person name="Ning X."/>
            <person name="Lin Y."/>
            <person name="Zhao L."/>
            <person name="Xing Q."/>
            <person name="Dou J."/>
            <person name="Li Y."/>
            <person name="Mao J."/>
            <person name="Guo H."/>
            <person name="Dou H."/>
            <person name="Li T."/>
            <person name="Mu C."/>
            <person name="Jiang W."/>
            <person name="Fu Q."/>
            <person name="Fu X."/>
            <person name="Miao Y."/>
            <person name="Liu J."/>
            <person name="Yu Q."/>
            <person name="Li R."/>
            <person name="Liao H."/>
            <person name="Li X."/>
            <person name="Kong Y."/>
            <person name="Jiang Z."/>
            <person name="Chourrout D."/>
            <person name="Li R."/>
            <person name="Bao Z."/>
        </authorList>
    </citation>
    <scope>NUCLEOTIDE SEQUENCE [LARGE SCALE GENOMIC DNA]</scope>
    <source>
        <strain evidence="12 13">PY_sf001</strain>
    </source>
</reference>
<comment type="function">
    <text evidence="9 11">Component of the Mediator complex, a coactivator involved in the regulated transcription of nearly all RNA polymerase II-dependent genes. Mediator functions as a bridge to convey information from gene-specific regulatory proteins to the basal RNA polymerase II transcription machinery. Mediator is recruited to promoters by direct interactions with regulatory proteins and serves as a scaffold for the assembly of a functional preinitiation complex with RNA polymerase II and the general transcription factors.</text>
</comment>
<comment type="subcellular location">
    <subcellularLocation>
        <location evidence="1 11">Nucleus</location>
    </subcellularLocation>
</comment>
<keyword evidence="4 11" id="KW-0805">Transcription regulation</keyword>
<evidence type="ECO:0000256" key="8">
    <source>
        <dbReference type="ARBA" id="ARBA00023242"/>
    </source>
</evidence>
<keyword evidence="8 11" id="KW-0539">Nucleus</keyword>
<evidence type="ECO:0000256" key="6">
    <source>
        <dbReference type="ARBA" id="ARBA00023159"/>
    </source>
</evidence>
<evidence type="ECO:0000256" key="11">
    <source>
        <dbReference type="RuleBase" id="RU364145"/>
    </source>
</evidence>
<evidence type="ECO:0000313" key="12">
    <source>
        <dbReference type="EMBL" id="OWF51808.1"/>
    </source>
</evidence>
<proteinExistence type="inferred from homology"/>
<dbReference type="InterPro" id="IPR011425">
    <property type="entry name" value="Med9"/>
</dbReference>
<evidence type="ECO:0000256" key="1">
    <source>
        <dbReference type="ARBA" id="ARBA00004123"/>
    </source>
</evidence>
<comment type="caution">
    <text evidence="12">The sequence shown here is derived from an EMBL/GenBank/DDBJ whole genome shotgun (WGS) entry which is preliminary data.</text>
</comment>
<sequence>MAEQAAENELSFLALVCDVLKSIEKESHDVTQKMTDLKSQLQRARDCVEKMPGIQYSKTEQLKQIDVLRNQMAVKTELLQKYKHMQTFDLSQ</sequence>
<evidence type="ECO:0000256" key="7">
    <source>
        <dbReference type="ARBA" id="ARBA00023163"/>
    </source>
</evidence>
<dbReference type="OrthoDB" id="21617at2759"/>
<dbReference type="InterPro" id="IPR037212">
    <property type="entry name" value="Med7/Med21-like"/>
</dbReference>
<evidence type="ECO:0000313" key="13">
    <source>
        <dbReference type="Proteomes" id="UP000242188"/>
    </source>
</evidence>
<comment type="subunit">
    <text evidence="11">Component of the Mediator complex.</text>
</comment>
<dbReference type="PANTHER" id="PTHR20844:SF0">
    <property type="entry name" value="MEDIATOR OF RNA POLYMERASE II TRANSCRIPTION SUBUNIT 9"/>
    <property type="match status" value="1"/>
</dbReference>
<dbReference type="EMBL" id="NEDP02002059">
    <property type="protein sequence ID" value="OWF51808.1"/>
    <property type="molecule type" value="Genomic_DNA"/>
</dbReference>
<dbReference type="Pfam" id="PF07544">
    <property type="entry name" value="Med9"/>
    <property type="match status" value="1"/>
</dbReference>
<dbReference type="GO" id="GO:0003712">
    <property type="term" value="F:transcription coregulator activity"/>
    <property type="evidence" value="ECO:0007669"/>
    <property type="project" value="InterPro"/>
</dbReference>